<dbReference type="InterPro" id="IPR000515">
    <property type="entry name" value="MetI-like"/>
</dbReference>
<dbReference type="PANTHER" id="PTHR30151">
    <property type="entry name" value="ALKANE SULFONATE ABC TRANSPORTER-RELATED, MEMBRANE SUBUNIT"/>
    <property type="match status" value="1"/>
</dbReference>
<proteinExistence type="inferred from homology"/>
<comment type="subcellular location">
    <subcellularLocation>
        <location evidence="1 7">Cell membrane</location>
        <topology evidence="1 7">Multi-pass membrane protein</topology>
    </subcellularLocation>
</comment>
<evidence type="ECO:0000313" key="9">
    <source>
        <dbReference type="EMBL" id="WFN37232.1"/>
    </source>
</evidence>
<keyword evidence="5 7" id="KW-1133">Transmembrane helix</keyword>
<feature type="transmembrane region" description="Helical" evidence="7">
    <location>
        <begin position="68"/>
        <end position="94"/>
    </location>
</feature>
<dbReference type="Gene3D" id="1.10.3720.10">
    <property type="entry name" value="MetI-like"/>
    <property type="match status" value="1"/>
</dbReference>
<protein>
    <submittedName>
        <fullName evidence="9">ABC transporter permease subunit</fullName>
    </submittedName>
</protein>
<dbReference type="EMBL" id="CP091092">
    <property type="protein sequence ID" value="WFN37232.1"/>
    <property type="molecule type" value="Genomic_DNA"/>
</dbReference>
<evidence type="ECO:0000259" key="8">
    <source>
        <dbReference type="PROSITE" id="PS50928"/>
    </source>
</evidence>
<keyword evidence="2 7" id="KW-0813">Transport</keyword>
<keyword evidence="10" id="KW-1185">Reference proteome</keyword>
<feature type="transmembrane region" description="Helical" evidence="7">
    <location>
        <begin position="37"/>
        <end position="56"/>
    </location>
</feature>
<sequence>MKFKLNKTGILTFVILIAVFILTVAVPDAPSQSVDDNSAFLAVLILILAAFIIEIYRKPKETERITDIFLILSVVIFLWEVLIGKLILLDPFLFPGPARVFAVFQDDYELIINGLFSSLTFLVGGYLLALALAIPAGLYIGWRKRLFNVAYPISKAISPIPPTAYLPYSIVLLPTFSAASTFLIFIGAFWPILVGTIFGVFGIDKRLINTARTLGLSERVMMKDILLPAALPSIFSGAMIALIISFITLTVAEMIAATSGLGWYIIYNHQFANYDMVVAGIIVVGAVVMVITYFFDRIQAYCLRWQNI</sequence>
<evidence type="ECO:0000256" key="2">
    <source>
        <dbReference type="ARBA" id="ARBA00022448"/>
    </source>
</evidence>
<feature type="transmembrane region" description="Helical" evidence="7">
    <location>
        <begin position="182"/>
        <end position="204"/>
    </location>
</feature>
<feature type="transmembrane region" description="Helical" evidence="7">
    <location>
        <begin position="276"/>
        <end position="295"/>
    </location>
</feature>
<accession>A0AAF0FRJ0</accession>
<name>A0AAF0FRJ0_9EURY</name>
<keyword evidence="4 7" id="KW-0812">Transmembrane</keyword>
<evidence type="ECO:0000256" key="6">
    <source>
        <dbReference type="ARBA" id="ARBA00023136"/>
    </source>
</evidence>
<feature type="transmembrane region" description="Helical" evidence="7">
    <location>
        <begin position="225"/>
        <end position="256"/>
    </location>
</feature>
<feature type="transmembrane region" description="Helical" evidence="7">
    <location>
        <begin position="114"/>
        <end position="141"/>
    </location>
</feature>
<dbReference type="CDD" id="cd06261">
    <property type="entry name" value="TM_PBP2"/>
    <property type="match status" value="1"/>
</dbReference>
<reference evidence="9" key="1">
    <citation type="submission" date="2022-01" db="EMBL/GenBank/DDBJ databases">
        <title>Complete genome of Methanomicrobium antiquum DSM 21220.</title>
        <authorList>
            <person name="Chen S.-C."/>
            <person name="You Y.-T."/>
            <person name="Zhou Y.-Z."/>
            <person name="Lai M.-C."/>
        </authorList>
    </citation>
    <scope>NUCLEOTIDE SEQUENCE</scope>
    <source>
        <strain evidence="9">DSM 21220</strain>
    </source>
</reference>
<keyword evidence="6 7" id="KW-0472">Membrane</keyword>
<comment type="similarity">
    <text evidence="7">Belongs to the binding-protein-dependent transport system permease family.</text>
</comment>
<dbReference type="Pfam" id="PF00528">
    <property type="entry name" value="BPD_transp_1"/>
    <property type="match status" value="1"/>
</dbReference>
<gene>
    <name evidence="9" type="ORF">L1994_02255</name>
</gene>
<evidence type="ECO:0000313" key="10">
    <source>
        <dbReference type="Proteomes" id="UP001218895"/>
    </source>
</evidence>
<dbReference type="PANTHER" id="PTHR30151:SF0">
    <property type="entry name" value="ABC TRANSPORTER PERMEASE PROTEIN MJ0413-RELATED"/>
    <property type="match status" value="1"/>
</dbReference>
<dbReference type="GO" id="GO:0005886">
    <property type="term" value="C:plasma membrane"/>
    <property type="evidence" value="ECO:0007669"/>
    <property type="project" value="UniProtKB-SubCell"/>
</dbReference>
<evidence type="ECO:0000256" key="1">
    <source>
        <dbReference type="ARBA" id="ARBA00004651"/>
    </source>
</evidence>
<dbReference type="KEGG" id="manq:L1994_02255"/>
<evidence type="ECO:0000256" key="7">
    <source>
        <dbReference type="RuleBase" id="RU363032"/>
    </source>
</evidence>
<evidence type="ECO:0000256" key="4">
    <source>
        <dbReference type="ARBA" id="ARBA00022692"/>
    </source>
</evidence>
<dbReference type="Proteomes" id="UP001218895">
    <property type="component" value="Chromosome"/>
</dbReference>
<evidence type="ECO:0000256" key="5">
    <source>
        <dbReference type="ARBA" id="ARBA00022989"/>
    </source>
</evidence>
<dbReference type="InterPro" id="IPR035906">
    <property type="entry name" value="MetI-like_sf"/>
</dbReference>
<dbReference type="AlphaFoldDB" id="A0AAF0FRJ0"/>
<organism evidence="9 10">
    <name type="scientific">Methanomicrobium antiquum</name>
    <dbReference type="NCBI Taxonomy" id="487686"/>
    <lineage>
        <taxon>Archaea</taxon>
        <taxon>Methanobacteriati</taxon>
        <taxon>Methanobacteriota</taxon>
        <taxon>Stenosarchaea group</taxon>
        <taxon>Methanomicrobia</taxon>
        <taxon>Methanomicrobiales</taxon>
        <taxon>Methanomicrobiaceae</taxon>
        <taxon>Methanomicrobium</taxon>
    </lineage>
</organism>
<feature type="transmembrane region" description="Helical" evidence="7">
    <location>
        <begin position="153"/>
        <end position="176"/>
    </location>
</feature>
<keyword evidence="3" id="KW-1003">Cell membrane</keyword>
<feature type="domain" description="ABC transmembrane type-1" evidence="8">
    <location>
        <begin position="115"/>
        <end position="295"/>
    </location>
</feature>
<dbReference type="RefSeq" id="WP_278100072.1">
    <property type="nucleotide sequence ID" value="NZ_CP091092.1"/>
</dbReference>
<dbReference type="GO" id="GO:0055085">
    <property type="term" value="P:transmembrane transport"/>
    <property type="evidence" value="ECO:0007669"/>
    <property type="project" value="InterPro"/>
</dbReference>
<dbReference type="PROSITE" id="PS50928">
    <property type="entry name" value="ABC_TM1"/>
    <property type="match status" value="1"/>
</dbReference>
<evidence type="ECO:0000256" key="3">
    <source>
        <dbReference type="ARBA" id="ARBA00022475"/>
    </source>
</evidence>
<dbReference type="SUPFAM" id="SSF161098">
    <property type="entry name" value="MetI-like"/>
    <property type="match status" value="1"/>
</dbReference>
<dbReference type="GeneID" id="79949180"/>